<name>A0A699ZNY5_HAELA</name>
<proteinExistence type="predicted"/>
<feature type="non-terminal residue" evidence="2">
    <location>
        <position position="76"/>
    </location>
</feature>
<feature type="non-terminal residue" evidence="2">
    <location>
        <position position="1"/>
    </location>
</feature>
<organism evidence="2 3">
    <name type="scientific">Haematococcus lacustris</name>
    <name type="common">Green alga</name>
    <name type="synonym">Haematococcus pluvialis</name>
    <dbReference type="NCBI Taxonomy" id="44745"/>
    <lineage>
        <taxon>Eukaryota</taxon>
        <taxon>Viridiplantae</taxon>
        <taxon>Chlorophyta</taxon>
        <taxon>core chlorophytes</taxon>
        <taxon>Chlorophyceae</taxon>
        <taxon>CS clade</taxon>
        <taxon>Chlamydomonadales</taxon>
        <taxon>Haematococcaceae</taxon>
        <taxon>Haematococcus</taxon>
    </lineage>
</organism>
<protein>
    <submittedName>
        <fullName evidence="2">Uncharacterized protein</fullName>
    </submittedName>
</protein>
<feature type="region of interest" description="Disordered" evidence="1">
    <location>
        <begin position="48"/>
        <end position="76"/>
    </location>
</feature>
<evidence type="ECO:0000313" key="2">
    <source>
        <dbReference type="EMBL" id="GFH24393.1"/>
    </source>
</evidence>
<dbReference type="EMBL" id="BLLF01002525">
    <property type="protein sequence ID" value="GFH24393.1"/>
    <property type="molecule type" value="Genomic_DNA"/>
</dbReference>
<reference evidence="2 3" key="1">
    <citation type="submission" date="2020-02" db="EMBL/GenBank/DDBJ databases">
        <title>Draft genome sequence of Haematococcus lacustris strain NIES-144.</title>
        <authorList>
            <person name="Morimoto D."/>
            <person name="Nakagawa S."/>
            <person name="Yoshida T."/>
            <person name="Sawayama S."/>
        </authorList>
    </citation>
    <scope>NUCLEOTIDE SEQUENCE [LARGE SCALE GENOMIC DNA]</scope>
    <source>
        <strain evidence="2 3">NIES-144</strain>
    </source>
</reference>
<dbReference type="Proteomes" id="UP000485058">
    <property type="component" value="Unassembled WGS sequence"/>
</dbReference>
<comment type="caution">
    <text evidence="2">The sequence shown here is derived from an EMBL/GenBank/DDBJ whole genome shotgun (WGS) entry which is preliminary data.</text>
</comment>
<dbReference type="AlphaFoldDB" id="A0A699ZNY5"/>
<sequence>WDPEMAAEHAGSNGRPQQGLQLREGAKPLKQINETWPDDLTALRHYAQQHAASARPEGMKPVLDSSPLQVPRTGPP</sequence>
<feature type="region of interest" description="Disordered" evidence="1">
    <location>
        <begin position="1"/>
        <end position="20"/>
    </location>
</feature>
<keyword evidence="3" id="KW-1185">Reference proteome</keyword>
<evidence type="ECO:0000313" key="3">
    <source>
        <dbReference type="Proteomes" id="UP000485058"/>
    </source>
</evidence>
<evidence type="ECO:0000256" key="1">
    <source>
        <dbReference type="SAM" id="MobiDB-lite"/>
    </source>
</evidence>
<gene>
    <name evidence="2" type="ORF">HaLaN_22182</name>
</gene>
<accession>A0A699ZNY5</accession>